<dbReference type="GO" id="GO:0061630">
    <property type="term" value="F:ubiquitin protein ligase activity"/>
    <property type="evidence" value="ECO:0007669"/>
    <property type="project" value="TreeGrafter"/>
</dbReference>
<dbReference type="GO" id="GO:0016567">
    <property type="term" value="P:protein ubiquitination"/>
    <property type="evidence" value="ECO:0007669"/>
    <property type="project" value="TreeGrafter"/>
</dbReference>
<gene>
    <name evidence="6" type="ORF">FF38_12709</name>
</gene>
<dbReference type="InterPro" id="IPR040178">
    <property type="entry name" value="RNF220_RING"/>
</dbReference>
<sequence>MESTSTASLPQMNNITNIASSSTLNASPSFEDEAIVQCPTCDAKLHRYEVAKHCEEEMQRLKELQTHALKESRIKPEDDDGNQPEVDEAGRSTSNGQSSSEKRKPWTVFQRVQRNRQSRMKQRNRKRPLAPEHPCPVCNLNFPQDEIQQHAEDCLRRSRRTANGRSNSDEHSSNDDDDVGGGGEEYEEYEWAGQKRIRVSSLLQGGYAAIGIGQPLTNGSSVSSGQRLNGYQDEDEDDEDLNVDEDDTQIYGPAQYGESDVIPSHIINEDESDVTSYMRRLITNGSSSHTQLVTNLENTQHHSHNDNLSSPQHVLGGSEMTTTTTSAVTSAASVVETNTETAVQPSTPAHYQQIIDSLKAKLRHYEQQHVPGKYKCLICLDDYRNPAISVACWHVHCEQCWLRSLGARKLCPQCNLITTPKDLRRIYM</sequence>
<dbReference type="InterPro" id="IPR013083">
    <property type="entry name" value="Znf_RING/FYVE/PHD"/>
</dbReference>
<dbReference type="OrthoDB" id="6270329at2759"/>
<dbReference type="EMBL" id="JRES01000944">
    <property type="protein sequence ID" value="KNC26944.1"/>
    <property type="molecule type" value="Genomic_DNA"/>
</dbReference>
<evidence type="ECO:0000256" key="2">
    <source>
        <dbReference type="ARBA" id="ARBA00022833"/>
    </source>
</evidence>
<dbReference type="GO" id="GO:0008270">
    <property type="term" value="F:zinc ion binding"/>
    <property type="evidence" value="ECO:0007669"/>
    <property type="project" value="UniProtKB-KW"/>
</dbReference>
<feature type="region of interest" description="Disordered" evidence="4">
    <location>
        <begin position="70"/>
        <end position="135"/>
    </location>
</feature>
<keyword evidence="1 3" id="KW-0863">Zinc-finger</keyword>
<reference evidence="6 7" key="1">
    <citation type="journal article" date="2015" name="Nat. Commun.">
        <title>Lucilia cuprina genome unlocks parasitic fly biology to underpin future interventions.</title>
        <authorList>
            <person name="Anstead C.A."/>
            <person name="Korhonen P.K."/>
            <person name="Young N.D."/>
            <person name="Hall R.S."/>
            <person name="Jex A.R."/>
            <person name="Murali S.C."/>
            <person name="Hughes D.S."/>
            <person name="Lee S.F."/>
            <person name="Perry T."/>
            <person name="Stroehlein A.J."/>
            <person name="Ansell B.R."/>
            <person name="Breugelmans B."/>
            <person name="Hofmann A."/>
            <person name="Qu J."/>
            <person name="Dugan S."/>
            <person name="Lee S.L."/>
            <person name="Chao H."/>
            <person name="Dinh H."/>
            <person name="Han Y."/>
            <person name="Doddapaneni H.V."/>
            <person name="Worley K.C."/>
            <person name="Muzny D.M."/>
            <person name="Ioannidis P."/>
            <person name="Waterhouse R.M."/>
            <person name="Zdobnov E.M."/>
            <person name="James P.J."/>
            <person name="Bagnall N.H."/>
            <person name="Kotze A.C."/>
            <person name="Gibbs R.A."/>
            <person name="Richards S."/>
            <person name="Batterham P."/>
            <person name="Gasser R.B."/>
        </authorList>
    </citation>
    <scope>NUCLEOTIDE SEQUENCE [LARGE SCALE GENOMIC DNA]</scope>
    <source>
        <strain evidence="6 7">LS</strain>
        <tissue evidence="6">Full body</tissue>
    </source>
</reference>
<dbReference type="Pfam" id="PF15926">
    <property type="entry name" value="RNF220"/>
    <property type="match status" value="1"/>
</dbReference>
<dbReference type="CDD" id="cd16563">
    <property type="entry name" value="RING-HC_RNF220"/>
    <property type="match status" value="1"/>
</dbReference>
<keyword evidence="7" id="KW-1185">Reference proteome</keyword>
<keyword evidence="2" id="KW-0862">Zinc</keyword>
<name>A0A0L0C6A1_LUCCU</name>
<feature type="domain" description="RING-type" evidence="5">
    <location>
        <begin position="376"/>
        <end position="415"/>
    </location>
</feature>
<dbReference type="InterPro" id="IPR052443">
    <property type="entry name" value="E3_ubiq-ligase_RNF220-like"/>
</dbReference>
<dbReference type="OMA" id="CPTCDVK"/>
<dbReference type="Proteomes" id="UP000037069">
    <property type="component" value="Unassembled WGS sequence"/>
</dbReference>
<dbReference type="Pfam" id="PF13923">
    <property type="entry name" value="zf-C3HC4_2"/>
    <property type="match status" value="1"/>
</dbReference>
<feature type="region of interest" description="Disordered" evidence="4">
    <location>
        <begin position="160"/>
        <end position="187"/>
    </location>
</feature>
<evidence type="ECO:0000256" key="4">
    <source>
        <dbReference type="SAM" id="MobiDB-lite"/>
    </source>
</evidence>
<dbReference type="PANTHER" id="PTHR13459:SF1">
    <property type="entry name" value="E3 UBIQUITIN-PROTEIN LIGASE RNF220 ISOFORM X1"/>
    <property type="match status" value="1"/>
</dbReference>
<evidence type="ECO:0000259" key="5">
    <source>
        <dbReference type="PROSITE" id="PS50089"/>
    </source>
</evidence>
<dbReference type="Gene3D" id="3.30.40.10">
    <property type="entry name" value="Zinc/RING finger domain, C3HC4 (zinc finger)"/>
    <property type="match status" value="1"/>
</dbReference>
<feature type="compositionally biased region" description="Acidic residues" evidence="4">
    <location>
        <begin position="232"/>
        <end position="244"/>
    </location>
</feature>
<feature type="compositionally biased region" description="Acidic residues" evidence="4">
    <location>
        <begin position="175"/>
        <end position="187"/>
    </location>
</feature>
<organism evidence="6 7">
    <name type="scientific">Lucilia cuprina</name>
    <name type="common">Green bottle fly</name>
    <name type="synonym">Australian sheep blowfly</name>
    <dbReference type="NCBI Taxonomy" id="7375"/>
    <lineage>
        <taxon>Eukaryota</taxon>
        <taxon>Metazoa</taxon>
        <taxon>Ecdysozoa</taxon>
        <taxon>Arthropoda</taxon>
        <taxon>Hexapoda</taxon>
        <taxon>Insecta</taxon>
        <taxon>Pterygota</taxon>
        <taxon>Neoptera</taxon>
        <taxon>Endopterygota</taxon>
        <taxon>Diptera</taxon>
        <taxon>Brachycera</taxon>
        <taxon>Muscomorpha</taxon>
        <taxon>Oestroidea</taxon>
        <taxon>Calliphoridae</taxon>
        <taxon>Luciliinae</taxon>
        <taxon>Lucilia</taxon>
    </lineage>
</organism>
<evidence type="ECO:0000256" key="3">
    <source>
        <dbReference type="PROSITE-ProRule" id="PRU00175"/>
    </source>
</evidence>
<dbReference type="SUPFAM" id="SSF57850">
    <property type="entry name" value="RING/U-box"/>
    <property type="match status" value="1"/>
</dbReference>
<evidence type="ECO:0000313" key="6">
    <source>
        <dbReference type="EMBL" id="KNC26944.1"/>
    </source>
</evidence>
<feature type="compositionally biased region" description="Acidic residues" evidence="4">
    <location>
        <begin position="77"/>
        <end position="87"/>
    </location>
</feature>
<feature type="compositionally biased region" description="Polar residues" evidence="4">
    <location>
        <begin position="215"/>
        <end position="229"/>
    </location>
</feature>
<evidence type="ECO:0000313" key="7">
    <source>
        <dbReference type="Proteomes" id="UP000037069"/>
    </source>
</evidence>
<dbReference type="InterPro" id="IPR001841">
    <property type="entry name" value="Znf_RING"/>
</dbReference>
<keyword evidence="1 3" id="KW-0479">Metal-binding</keyword>
<evidence type="ECO:0000256" key="1">
    <source>
        <dbReference type="ARBA" id="ARBA00022771"/>
    </source>
</evidence>
<feature type="compositionally biased region" description="Basic residues" evidence="4">
    <location>
        <begin position="113"/>
        <end position="128"/>
    </location>
</feature>
<dbReference type="AlphaFoldDB" id="A0A0L0C6A1"/>
<dbReference type="InterPro" id="IPR031824">
    <property type="entry name" value="RNF220_mid"/>
</dbReference>
<dbReference type="PANTHER" id="PTHR13459">
    <property type="entry name" value="E3 UBIQUITIN-PROTEIN LIGASE RNF220 ISOFORM X1"/>
    <property type="match status" value="1"/>
</dbReference>
<dbReference type="PROSITE" id="PS50089">
    <property type="entry name" value="ZF_RING_2"/>
    <property type="match status" value="1"/>
</dbReference>
<proteinExistence type="predicted"/>
<comment type="caution">
    <text evidence="6">The sequence shown here is derived from an EMBL/GenBank/DDBJ whole genome shotgun (WGS) entry which is preliminary data.</text>
</comment>
<accession>A0A0L0C6A1</accession>
<protein>
    <recommendedName>
        <fullName evidence="5">RING-type domain-containing protein</fullName>
    </recommendedName>
</protein>
<feature type="region of interest" description="Disordered" evidence="4">
    <location>
        <begin position="212"/>
        <end position="244"/>
    </location>
</feature>